<name>A0ACC2ENP0_DIPCM</name>
<dbReference type="Proteomes" id="UP001162992">
    <property type="component" value="Chromosome 1"/>
</dbReference>
<gene>
    <name evidence="1" type="ORF">O6H91_01G020300</name>
</gene>
<comment type="caution">
    <text evidence="1">The sequence shown here is derived from an EMBL/GenBank/DDBJ whole genome shotgun (WGS) entry which is preliminary data.</text>
</comment>
<evidence type="ECO:0000313" key="2">
    <source>
        <dbReference type="Proteomes" id="UP001162992"/>
    </source>
</evidence>
<organism evidence="1 2">
    <name type="scientific">Diphasiastrum complanatum</name>
    <name type="common">Issler's clubmoss</name>
    <name type="synonym">Lycopodium complanatum</name>
    <dbReference type="NCBI Taxonomy" id="34168"/>
    <lineage>
        <taxon>Eukaryota</taxon>
        <taxon>Viridiplantae</taxon>
        <taxon>Streptophyta</taxon>
        <taxon>Embryophyta</taxon>
        <taxon>Tracheophyta</taxon>
        <taxon>Lycopodiopsida</taxon>
        <taxon>Lycopodiales</taxon>
        <taxon>Lycopodiaceae</taxon>
        <taxon>Lycopodioideae</taxon>
        <taxon>Diphasiastrum</taxon>
    </lineage>
</organism>
<dbReference type="EMBL" id="CM055092">
    <property type="protein sequence ID" value="KAJ7568134.1"/>
    <property type="molecule type" value="Genomic_DNA"/>
</dbReference>
<keyword evidence="2" id="KW-1185">Reference proteome</keyword>
<evidence type="ECO:0000313" key="1">
    <source>
        <dbReference type="EMBL" id="KAJ7568134.1"/>
    </source>
</evidence>
<proteinExistence type="predicted"/>
<sequence length="120" mass="13091">MAISTIVMRLTNLLRVARSLSTAHNSRYAHSLLSQPSTGFADGVPASMAPVGREEFERVGADMTPFMELMAVPKRKVTPSRKKIRNGPKALKPTPVIVKCKSCGRVKLPQFYCCSGEVKG</sequence>
<reference evidence="2" key="1">
    <citation type="journal article" date="2024" name="Proc. Natl. Acad. Sci. U.S.A.">
        <title>Extraordinary preservation of gene collinearity over three hundred million years revealed in homosporous lycophytes.</title>
        <authorList>
            <person name="Li C."/>
            <person name="Wickell D."/>
            <person name="Kuo L.Y."/>
            <person name="Chen X."/>
            <person name="Nie B."/>
            <person name="Liao X."/>
            <person name="Peng D."/>
            <person name="Ji J."/>
            <person name="Jenkins J."/>
            <person name="Williams M."/>
            <person name="Shu S."/>
            <person name="Plott C."/>
            <person name="Barry K."/>
            <person name="Rajasekar S."/>
            <person name="Grimwood J."/>
            <person name="Han X."/>
            <person name="Sun S."/>
            <person name="Hou Z."/>
            <person name="He W."/>
            <person name="Dai G."/>
            <person name="Sun C."/>
            <person name="Schmutz J."/>
            <person name="Leebens-Mack J.H."/>
            <person name="Li F.W."/>
            <person name="Wang L."/>
        </authorList>
    </citation>
    <scope>NUCLEOTIDE SEQUENCE [LARGE SCALE GENOMIC DNA]</scope>
    <source>
        <strain evidence="2">cv. PW_Plant_1</strain>
    </source>
</reference>
<accession>A0ACC2ENP0</accession>
<protein>
    <submittedName>
        <fullName evidence="1">Uncharacterized protein</fullName>
    </submittedName>
</protein>